<feature type="transmembrane region" description="Helical" evidence="12">
    <location>
        <begin position="14"/>
        <end position="35"/>
    </location>
</feature>
<comment type="caution">
    <text evidence="13">The sequence shown here is derived from an EMBL/GenBank/DDBJ whole genome shotgun (WGS) entry which is preliminary data.</text>
</comment>
<dbReference type="InterPro" id="IPR050450">
    <property type="entry name" value="COX15/CtaA_HemeA_synthase"/>
</dbReference>
<dbReference type="GO" id="GO:0006784">
    <property type="term" value="P:heme A biosynthetic process"/>
    <property type="evidence" value="ECO:0007669"/>
    <property type="project" value="InterPro"/>
</dbReference>
<keyword evidence="6" id="KW-0560">Oxidoreductase</keyword>
<dbReference type="GO" id="GO:0016020">
    <property type="term" value="C:membrane"/>
    <property type="evidence" value="ECO:0007669"/>
    <property type="project" value="UniProtKB-SubCell"/>
</dbReference>
<protein>
    <submittedName>
        <fullName evidence="13">Heme A synthase</fullName>
    </submittedName>
</protein>
<evidence type="ECO:0000256" key="3">
    <source>
        <dbReference type="ARBA" id="ARBA00022692"/>
    </source>
</evidence>
<comment type="subcellular location">
    <subcellularLocation>
        <location evidence="1">Membrane</location>
        <topology evidence="1">Multi-pass membrane protein</topology>
    </subcellularLocation>
</comment>
<dbReference type="GO" id="GO:0046872">
    <property type="term" value="F:metal ion binding"/>
    <property type="evidence" value="ECO:0007669"/>
    <property type="project" value="UniProtKB-KW"/>
</dbReference>
<evidence type="ECO:0000256" key="2">
    <source>
        <dbReference type="ARBA" id="ARBA00022475"/>
    </source>
</evidence>
<feature type="transmembrane region" description="Helical" evidence="12">
    <location>
        <begin position="229"/>
        <end position="247"/>
    </location>
</feature>
<evidence type="ECO:0000256" key="8">
    <source>
        <dbReference type="ARBA" id="ARBA00023133"/>
    </source>
</evidence>
<keyword evidence="9 12" id="KW-0472">Membrane</keyword>
<evidence type="ECO:0000256" key="9">
    <source>
        <dbReference type="ARBA" id="ARBA00023136"/>
    </source>
</evidence>
<feature type="transmembrane region" description="Helical" evidence="12">
    <location>
        <begin position="259"/>
        <end position="278"/>
    </location>
</feature>
<name>A0A2T2WNY6_9FIRM</name>
<dbReference type="AlphaFoldDB" id="A0A2T2WNY6"/>
<dbReference type="GO" id="GO:0016491">
    <property type="term" value="F:oxidoreductase activity"/>
    <property type="evidence" value="ECO:0007669"/>
    <property type="project" value="UniProtKB-KW"/>
</dbReference>
<keyword evidence="4" id="KW-0479">Metal-binding</keyword>
<dbReference type="EMBL" id="PXYV01000002">
    <property type="protein sequence ID" value="PSR23947.1"/>
    <property type="molecule type" value="Genomic_DNA"/>
</dbReference>
<organism evidence="13 14">
    <name type="scientific">Sulfobacillus acidophilus</name>
    <dbReference type="NCBI Taxonomy" id="53633"/>
    <lineage>
        <taxon>Bacteria</taxon>
        <taxon>Bacillati</taxon>
        <taxon>Bacillota</taxon>
        <taxon>Clostridia</taxon>
        <taxon>Eubacteriales</taxon>
        <taxon>Clostridiales Family XVII. Incertae Sedis</taxon>
        <taxon>Sulfobacillus</taxon>
    </lineage>
</organism>
<evidence type="ECO:0000256" key="7">
    <source>
        <dbReference type="ARBA" id="ARBA00023004"/>
    </source>
</evidence>
<keyword evidence="8" id="KW-0350">Heme biosynthesis</keyword>
<keyword evidence="5 12" id="KW-1133">Transmembrane helix</keyword>
<gene>
    <name evidence="13" type="ORF">C7B45_01290</name>
</gene>
<evidence type="ECO:0000256" key="6">
    <source>
        <dbReference type="ARBA" id="ARBA00023002"/>
    </source>
</evidence>
<keyword evidence="10" id="KW-1015">Disulfide bond</keyword>
<dbReference type="Pfam" id="PF02628">
    <property type="entry name" value="COX15-CtaA"/>
    <property type="match status" value="1"/>
</dbReference>
<keyword evidence="2" id="KW-1003">Cell membrane</keyword>
<comment type="pathway">
    <text evidence="11">Porphyrin-containing compound metabolism.</text>
</comment>
<accession>A0A2T2WNY6</accession>
<feature type="transmembrane region" description="Helical" evidence="12">
    <location>
        <begin position="290"/>
        <end position="309"/>
    </location>
</feature>
<reference evidence="13 14" key="1">
    <citation type="journal article" date="2014" name="BMC Genomics">
        <title>Comparison of environmental and isolate Sulfobacillus genomes reveals diverse carbon, sulfur, nitrogen, and hydrogen metabolisms.</title>
        <authorList>
            <person name="Justice N.B."/>
            <person name="Norman A."/>
            <person name="Brown C.T."/>
            <person name="Singh A."/>
            <person name="Thomas B.C."/>
            <person name="Banfield J.F."/>
        </authorList>
    </citation>
    <scope>NUCLEOTIDE SEQUENCE [LARGE SCALE GENOMIC DNA]</scope>
    <source>
        <strain evidence="13">AMDSBA3</strain>
    </source>
</reference>
<evidence type="ECO:0000256" key="12">
    <source>
        <dbReference type="SAM" id="Phobius"/>
    </source>
</evidence>
<keyword evidence="3 12" id="KW-0812">Transmembrane</keyword>
<evidence type="ECO:0000256" key="4">
    <source>
        <dbReference type="ARBA" id="ARBA00022723"/>
    </source>
</evidence>
<feature type="transmembrane region" description="Helical" evidence="12">
    <location>
        <begin position="70"/>
        <end position="91"/>
    </location>
</feature>
<evidence type="ECO:0000313" key="13">
    <source>
        <dbReference type="EMBL" id="PSR23947.1"/>
    </source>
</evidence>
<dbReference type="Proteomes" id="UP000241848">
    <property type="component" value="Unassembled WGS sequence"/>
</dbReference>
<evidence type="ECO:0000313" key="14">
    <source>
        <dbReference type="Proteomes" id="UP000241848"/>
    </source>
</evidence>
<evidence type="ECO:0000256" key="5">
    <source>
        <dbReference type="ARBA" id="ARBA00022989"/>
    </source>
</evidence>
<feature type="transmembrane region" description="Helical" evidence="12">
    <location>
        <begin position="103"/>
        <end position="125"/>
    </location>
</feature>
<keyword evidence="7" id="KW-0408">Iron</keyword>
<evidence type="ECO:0000256" key="11">
    <source>
        <dbReference type="ARBA" id="ARBA00023444"/>
    </source>
</evidence>
<evidence type="ECO:0000256" key="1">
    <source>
        <dbReference type="ARBA" id="ARBA00004141"/>
    </source>
</evidence>
<sequence length="344" mass="36939">MALNAKQSINPPSLVFKVFAVVAAVGMLIINLVGFLDAQTDSALGCGSDWPLCNGKLIPSFTNEHVIIEFAHRALVGGFAIIAGIFLIWALIAYRQFLEVKVLAWLGIAFILIQSGLGALAVLFVNPVSVLALHLGFGMLAMIGVVLLAIFMFQMGANAKGDSSGLSMRNEPIGSQTRYGILAVWLYTYIAIYFGSYVAFRGAGVACPTWPLCNGKVFPGFSGLIGLDFIHRLVAVGLAILAVWLVIHLRKVSRSRPDLVRGGVWFLITVLLQIATGANVALSHLATGPYMLHIASLMLLFTVLSYLGLQVMPGGQASRQPIRPERTAAARISNRHGRGVTEHS</sequence>
<feature type="transmembrane region" description="Helical" evidence="12">
    <location>
        <begin position="131"/>
        <end position="153"/>
    </location>
</feature>
<evidence type="ECO:0000256" key="10">
    <source>
        <dbReference type="ARBA" id="ARBA00023157"/>
    </source>
</evidence>
<dbReference type="PANTHER" id="PTHR35457">
    <property type="entry name" value="HEME A SYNTHASE"/>
    <property type="match status" value="1"/>
</dbReference>
<dbReference type="PANTHER" id="PTHR35457:SF1">
    <property type="entry name" value="HEME A SYNTHASE"/>
    <property type="match status" value="1"/>
</dbReference>
<feature type="transmembrane region" description="Helical" evidence="12">
    <location>
        <begin position="179"/>
        <end position="200"/>
    </location>
</feature>
<proteinExistence type="predicted"/>
<dbReference type="InterPro" id="IPR003780">
    <property type="entry name" value="COX15/CtaA_fam"/>
</dbReference>